<keyword evidence="1" id="KW-0472">Membrane</keyword>
<dbReference type="OrthoDB" id="3579673at2"/>
<gene>
    <name evidence="2" type="ORF">PAI11_25770</name>
</gene>
<accession>H0E6X6</accession>
<comment type="caution">
    <text evidence="2">The sequence shown here is derived from an EMBL/GenBank/DDBJ whole genome shotgun (WGS) entry which is preliminary data.</text>
</comment>
<dbReference type="AlphaFoldDB" id="H0E6X6"/>
<name>H0E6X6_9ACTN</name>
<feature type="transmembrane region" description="Helical" evidence="1">
    <location>
        <begin position="113"/>
        <end position="138"/>
    </location>
</feature>
<sequence length="268" mass="29036">MIWVAWRQQRTEVLLGALLLAALVVLFVPAGLHMSDAYRSDGAAACVAVPAGGCEQLLDAFDGRFSTVIGVTGFFAFLPVVIAVVFAAPFALELERGTYRLAWTQSITRQRWLAAKLAVALGGTAVTAAGIALLLTWWRRPLDHFHGRIEPGAFQLEGIAPIAYAVFAAALIIALGAVLRRTIAAIAVSIVAFLAVRITIETSVRPHFASPLEARPGTNLDTSWIVDGRMHHPSSRFWEFQGIETGIFLALTLVLLALAAWWIHERSS</sequence>
<feature type="transmembrane region" description="Helical" evidence="1">
    <location>
        <begin position="183"/>
        <end position="200"/>
    </location>
</feature>
<feature type="transmembrane region" description="Helical" evidence="1">
    <location>
        <begin position="12"/>
        <end position="32"/>
    </location>
</feature>
<feature type="transmembrane region" description="Helical" evidence="1">
    <location>
        <begin position="158"/>
        <end position="178"/>
    </location>
</feature>
<feature type="transmembrane region" description="Helical" evidence="1">
    <location>
        <begin position="68"/>
        <end position="92"/>
    </location>
</feature>
<keyword evidence="1 2" id="KW-0812">Transmembrane</keyword>
<dbReference type="EMBL" id="AGUD01000212">
    <property type="protein sequence ID" value="EHN10558.1"/>
    <property type="molecule type" value="Genomic_DNA"/>
</dbReference>
<keyword evidence="1" id="KW-1133">Transmembrane helix</keyword>
<protein>
    <submittedName>
        <fullName evidence="2">Putative transmembrane transport protein</fullName>
    </submittedName>
</protein>
<dbReference type="RefSeq" id="WP_007575761.1">
    <property type="nucleotide sequence ID" value="NZ_AGUD01000212.1"/>
</dbReference>
<dbReference type="Proteomes" id="UP000005143">
    <property type="component" value="Unassembled WGS sequence"/>
</dbReference>
<keyword evidence="3" id="KW-1185">Reference proteome</keyword>
<evidence type="ECO:0000313" key="3">
    <source>
        <dbReference type="Proteomes" id="UP000005143"/>
    </source>
</evidence>
<evidence type="ECO:0000256" key="1">
    <source>
        <dbReference type="SAM" id="Phobius"/>
    </source>
</evidence>
<feature type="transmembrane region" description="Helical" evidence="1">
    <location>
        <begin position="245"/>
        <end position="263"/>
    </location>
</feature>
<proteinExistence type="predicted"/>
<reference evidence="2 3" key="1">
    <citation type="journal article" date="2013" name="Biodegradation">
        <title>Quantitative proteomic analysis of ibuprofen-degrading Patulibacter sp. strain I11.</title>
        <authorList>
            <person name="Almeida B."/>
            <person name="Kjeldal H."/>
            <person name="Lolas I."/>
            <person name="Knudsen A.D."/>
            <person name="Carvalho G."/>
            <person name="Nielsen K.L."/>
            <person name="Barreto Crespo M.T."/>
            <person name="Stensballe A."/>
            <person name="Nielsen J.L."/>
        </authorList>
    </citation>
    <scope>NUCLEOTIDE SEQUENCE [LARGE SCALE GENOMIC DNA]</scope>
    <source>
        <strain evidence="2 3">I11</strain>
    </source>
</reference>
<organism evidence="2 3">
    <name type="scientific">Patulibacter medicamentivorans</name>
    <dbReference type="NCBI Taxonomy" id="1097667"/>
    <lineage>
        <taxon>Bacteria</taxon>
        <taxon>Bacillati</taxon>
        <taxon>Actinomycetota</taxon>
        <taxon>Thermoleophilia</taxon>
        <taxon>Solirubrobacterales</taxon>
        <taxon>Patulibacteraceae</taxon>
        <taxon>Patulibacter</taxon>
    </lineage>
</organism>
<evidence type="ECO:0000313" key="2">
    <source>
        <dbReference type="EMBL" id="EHN10558.1"/>
    </source>
</evidence>